<dbReference type="InterPro" id="IPR000477">
    <property type="entry name" value="RT_dom"/>
</dbReference>
<dbReference type="PANTHER" id="PTHR24559">
    <property type="entry name" value="TRANSPOSON TY3-I GAG-POL POLYPROTEIN"/>
    <property type="match status" value="1"/>
</dbReference>
<dbReference type="InterPro" id="IPR053134">
    <property type="entry name" value="RNA-dir_DNA_polymerase"/>
</dbReference>
<dbReference type="Pfam" id="PF24626">
    <property type="entry name" value="SH3_Tf2-1"/>
    <property type="match status" value="1"/>
</dbReference>
<feature type="region of interest" description="Disordered" evidence="1">
    <location>
        <begin position="483"/>
        <end position="523"/>
    </location>
</feature>
<dbReference type="EMBL" id="BQNB010016727">
    <property type="protein sequence ID" value="GJT55083.1"/>
    <property type="molecule type" value="Genomic_DNA"/>
</dbReference>
<dbReference type="InterPro" id="IPR021109">
    <property type="entry name" value="Peptidase_aspartic_dom_sf"/>
</dbReference>
<dbReference type="InterPro" id="IPR043128">
    <property type="entry name" value="Rev_trsase/Diguanyl_cyclase"/>
</dbReference>
<sequence>MKAEHQRPSGLLQQPEIPEWKWDKITMDFITKLPKTKSGHDMIWVIVNRLTKSAHFLVMREDYSIERLAKLYIDEIVARHGVPITAYHSQTDRQGEHTIQTLEDMLRACVIDFGGNWNVHLLLAEFSYNNSYHSSIRCAPFEPLYGRKCRSPVLWAEIGESSLIGPELVQETTDKVVLIKEKLKAARDHQKSYADNRRKPLEFDVGDRVLLKVSPWKGVIRFGKKGKLAPRYVGLFEILERIGPVAYRLRLPEELSSIDKTLRFVEEPIEIMDREVRSLKRSKISLVKIHWNSKRGLEFTWDCEDHMKSKYPQLFIDRAVKPEAALSISECAEGKKVKFAAATLQGPALTWWNSKFATMGLETVNRVPWTKMKQLMTTEFRPIEEIQRIEHKLWNLRVKEYNIVAYTQRFNELALMCPRMVEPESVKVDAYIRGLSENIKGEVTSSKPTNLNEVMRIAHKLMEQMSQARDERILEGKKQKWENFQSGNNSGKSNHKDNSCQSSQNSQKQGNARAMNTAPTERKVSSRSLPVCERCFTRQVGPCTITCHKYGKVGHKSRNRCPKKVKQEETREVHGRAYAIKDAEPQGPNVVTGTFLLNNRYASILFDSGSDRSFVDTRFRSMLDINPVKIDARYEVELANGRVVSMNTVLKGCTLNLVNHLFEIDLMPIELGMFDVIIAMDWLVKCDAVIVISCIKAHKYIERGCHLFLEYVTEKKLKEKRLEDVPVIRDFLEAAPIARAPYRLAPSEMREFSVQLQELLEKGFIRPSSSPWGAPMLFMKKKDGSFRMCIDYRELNKLVVKNCYPLSRIDYLFDQLQGSSVYCKIDLQSGYHQLRIKEEHIPITAFRTRYGHFEFLVMPFRLTNAPAVFKDLMNRVCKSYLDKFVIVFIDDILDYSMDEEEHGKHLKIIFRAA</sequence>
<dbReference type="Pfam" id="PF00078">
    <property type="entry name" value="RVT_1"/>
    <property type="match status" value="1"/>
</dbReference>
<reference evidence="3" key="2">
    <citation type="submission" date="2022-01" db="EMBL/GenBank/DDBJ databases">
        <authorList>
            <person name="Yamashiro T."/>
            <person name="Shiraishi A."/>
            <person name="Satake H."/>
            <person name="Nakayama K."/>
        </authorList>
    </citation>
    <scope>NUCLEOTIDE SEQUENCE</scope>
</reference>
<dbReference type="PANTHER" id="PTHR24559:SF427">
    <property type="entry name" value="RNA-DIRECTED DNA POLYMERASE"/>
    <property type="match status" value="1"/>
</dbReference>
<accession>A0ABQ5EWE6</accession>
<feature type="compositionally biased region" description="Polar residues" evidence="1">
    <location>
        <begin position="483"/>
        <end position="492"/>
    </location>
</feature>
<dbReference type="InterPro" id="IPR043502">
    <property type="entry name" value="DNA/RNA_pol_sf"/>
</dbReference>
<reference evidence="3" key="1">
    <citation type="journal article" date="2022" name="Int. J. Mol. Sci.">
        <title>Draft Genome of Tanacetum Coccineum: Genomic Comparison of Closely Related Tanacetum-Family Plants.</title>
        <authorList>
            <person name="Yamashiro T."/>
            <person name="Shiraishi A."/>
            <person name="Nakayama K."/>
            <person name="Satake H."/>
        </authorList>
    </citation>
    <scope>NUCLEOTIDE SEQUENCE</scope>
</reference>
<dbReference type="Pfam" id="PF08284">
    <property type="entry name" value="RVP_2"/>
    <property type="match status" value="1"/>
</dbReference>
<dbReference type="Pfam" id="PF03732">
    <property type="entry name" value="Retrotrans_gag"/>
    <property type="match status" value="1"/>
</dbReference>
<keyword evidence="3" id="KW-0548">Nucleotidyltransferase</keyword>
<dbReference type="CDD" id="cd00303">
    <property type="entry name" value="retropepsin_like"/>
    <property type="match status" value="1"/>
</dbReference>
<dbReference type="SUPFAM" id="SSF50630">
    <property type="entry name" value="Acid proteases"/>
    <property type="match status" value="1"/>
</dbReference>
<protein>
    <submittedName>
        <fullName evidence="3">Reverse transcriptase domain-containing protein</fullName>
    </submittedName>
</protein>
<dbReference type="Gene3D" id="3.30.420.10">
    <property type="entry name" value="Ribonuclease H-like superfamily/Ribonuclease H"/>
    <property type="match status" value="2"/>
</dbReference>
<keyword evidence="3" id="KW-0695">RNA-directed DNA polymerase</keyword>
<proteinExistence type="predicted"/>
<dbReference type="Gene3D" id="2.40.70.10">
    <property type="entry name" value="Acid Proteases"/>
    <property type="match status" value="1"/>
</dbReference>
<dbReference type="InterPro" id="IPR012337">
    <property type="entry name" value="RNaseH-like_sf"/>
</dbReference>
<dbReference type="Gene3D" id="3.10.10.10">
    <property type="entry name" value="HIV Type 1 Reverse Transcriptase, subunit A, domain 1"/>
    <property type="match status" value="1"/>
</dbReference>
<dbReference type="PROSITE" id="PS50878">
    <property type="entry name" value="RT_POL"/>
    <property type="match status" value="1"/>
</dbReference>
<name>A0ABQ5EWE6_9ASTR</name>
<evidence type="ECO:0000313" key="3">
    <source>
        <dbReference type="EMBL" id="GJT55083.1"/>
    </source>
</evidence>
<dbReference type="InterPro" id="IPR005162">
    <property type="entry name" value="Retrotrans_gag_dom"/>
</dbReference>
<feature type="compositionally biased region" description="Low complexity" evidence="1">
    <location>
        <begin position="499"/>
        <end position="511"/>
    </location>
</feature>
<dbReference type="InterPro" id="IPR036397">
    <property type="entry name" value="RNaseH_sf"/>
</dbReference>
<keyword evidence="4" id="KW-1185">Reference proteome</keyword>
<feature type="domain" description="Reverse transcriptase" evidence="2">
    <location>
        <begin position="760"/>
        <end position="913"/>
    </location>
</feature>
<dbReference type="CDD" id="cd01647">
    <property type="entry name" value="RT_LTR"/>
    <property type="match status" value="1"/>
</dbReference>
<keyword evidence="3" id="KW-0808">Transferase</keyword>
<evidence type="ECO:0000259" key="2">
    <source>
        <dbReference type="PROSITE" id="PS50878"/>
    </source>
</evidence>
<dbReference type="Gene3D" id="3.30.70.270">
    <property type="match status" value="1"/>
</dbReference>
<organism evidence="3 4">
    <name type="scientific">Tanacetum coccineum</name>
    <dbReference type="NCBI Taxonomy" id="301880"/>
    <lineage>
        <taxon>Eukaryota</taxon>
        <taxon>Viridiplantae</taxon>
        <taxon>Streptophyta</taxon>
        <taxon>Embryophyta</taxon>
        <taxon>Tracheophyta</taxon>
        <taxon>Spermatophyta</taxon>
        <taxon>Magnoliopsida</taxon>
        <taxon>eudicotyledons</taxon>
        <taxon>Gunneridae</taxon>
        <taxon>Pentapetalae</taxon>
        <taxon>asterids</taxon>
        <taxon>campanulids</taxon>
        <taxon>Asterales</taxon>
        <taxon>Asteraceae</taxon>
        <taxon>Asteroideae</taxon>
        <taxon>Anthemideae</taxon>
        <taxon>Anthemidinae</taxon>
        <taxon>Tanacetum</taxon>
    </lineage>
</organism>
<dbReference type="GO" id="GO:0003964">
    <property type="term" value="F:RNA-directed DNA polymerase activity"/>
    <property type="evidence" value="ECO:0007669"/>
    <property type="project" value="UniProtKB-KW"/>
</dbReference>
<dbReference type="Proteomes" id="UP001151760">
    <property type="component" value="Unassembled WGS sequence"/>
</dbReference>
<gene>
    <name evidence="3" type="ORF">Tco_0990137</name>
</gene>
<dbReference type="InterPro" id="IPR056924">
    <property type="entry name" value="SH3_Tf2-1"/>
</dbReference>
<evidence type="ECO:0000256" key="1">
    <source>
        <dbReference type="SAM" id="MobiDB-lite"/>
    </source>
</evidence>
<dbReference type="SUPFAM" id="SSF56672">
    <property type="entry name" value="DNA/RNA polymerases"/>
    <property type="match status" value="1"/>
</dbReference>
<comment type="caution">
    <text evidence="3">The sequence shown here is derived from an EMBL/GenBank/DDBJ whole genome shotgun (WGS) entry which is preliminary data.</text>
</comment>
<evidence type="ECO:0000313" key="4">
    <source>
        <dbReference type="Proteomes" id="UP001151760"/>
    </source>
</evidence>
<dbReference type="SUPFAM" id="SSF53098">
    <property type="entry name" value="Ribonuclease H-like"/>
    <property type="match status" value="1"/>
</dbReference>